<dbReference type="GO" id="GO:0005886">
    <property type="term" value="C:plasma membrane"/>
    <property type="evidence" value="ECO:0007669"/>
    <property type="project" value="UniProtKB-SubCell"/>
</dbReference>
<keyword evidence="9" id="KW-1185">Reference proteome</keyword>
<dbReference type="AlphaFoldDB" id="A0A7X5UP15"/>
<dbReference type="EMBL" id="JAAOYM010000001">
    <property type="protein sequence ID" value="NIJ11571.1"/>
    <property type="molecule type" value="Genomic_DNA"/>
</dbReference>
<keyword evidence="4 7" id="KW-0812">Transmembrane</keyword>
<accession>A0A7X5UP15</accession>
<feature type="transmembrane region" description="Helical" evidence="7">
    <location>
        <begin position="31"/>
        <end position="49"/>
    </location>
</feature>
<reference evidence="8 9" key="1">
    <citation type="submission" date="2020-03" db="EMBL/GenBank/DDBJ databases">
        <title>Sequencing the genomes of 1000 actinobacteria strains.</title>
        <authorList>
            <person name="Klenk H.-P."/>
        </authorList>
    </citation>
    <scope>NUCLEOTIDE SEQUENCE [LARGE SCALE GENOMIC DNA]</scope>
    <source>
        <strain evidence="8 9">DSM 45685</strain>
    </source>
</reference>
<keyword evidence="5 7" id="KW-1133">Transmembrane helix</keyword>
<dbReference type="Pfam" id="PF01899">
    <property type="entry name" value="MNHE"/>
    <property type="match status" value="1"/>
</dbReference>
<sequence>MRRLRGPLSLALFGWLFAVWLLLWGSVAPGTVLTGLLVAASVLLLFPLPARARPVLRPVRLLILVIFVVVDVTESAVRLAMEILRSGPGVRSAVVAVPSLSDVDHVVAACAGVISLTPNTFVLQIDREGRLLYVYSLGVRTKRQADRAHDQAIQLQVRVVLAIAPVEEARDVRERAAAARRVGPVSPERTPEEDS</sequence>
<dbReference type="RefSeq" id="WP_167169082.1">
    <property type="nucleotide sequence ID" value="NZ_JAAOYM010000001.1"/>
</dbReference>
<name>A0A7X5UP15_9PSEU</name>
<gene>
    <name evidence="8" type="ORF">FHU38_001915</name>
</gene>
<dbReference type="Proteomes" id="UP000545493">
    <property type="component" value="Unassembled WGS sequence"/>
</dbReference>
<comment type="similarity">
    <text evidence="2">Belongs to the CPA3 antiporters (TC 2.A.63) subunit E family.</text>
</comment>
<evidence type="ECO:0000256" key="3">
    <source>
        <dbReference type="ARBA" id="ARBA00022475"/>
    </source>
</evidence>
<evidence type="ECO:0000256" key="5">
    <source>
        <dbReference type="ARBA" id="ARBA00022989"/>
    </source>
</evidence>
<keyword evidence="3" id="KW-1003">Cell membrane</keyword>
<keyword evidence="6 7" id="KW-0472">Membrane</keyword>
<evidence type="ECO:0000313" key="8">
    <source>
        <dbReference type="EMBL" id="NIJ11571.1"/>
    </source>
</evidence>
<dbReference type="PANTHER" id="PTHR34584:SF1">
    <property type="entry name" value="NA(+)_H(+) ANTIPORTER SUBUNIT E1"/>
    <property type="match status" value="1"/>
</dbReference>
<organism evidence="8 9">
    <name type="scientific">Saccharomonospora amisosensis</name>
    <dbReference type="NCBI Taxonomy" id="1128677"/>
    <lineage>
        <taxon>Bacteria</taxon>
        <taxon>Bacillati</taxon>
        <taxon>Actinomycetota</taxon>
        <taxon>Actinomycetes</taxon>
        <taxon>Pseudonocardiales</taxon>
        <taxon>Pseudonocardiaceae</taxon>
        <taxon>Saccharomonospora</taxon>
    </lineage>
</organism>
<dbReference type="InterPro" id="IPR002758">
    <property type="entry name" value="Cation_antiport_E"/>
</dbReference>
<dbReference type="PANTHER" id="PTHR34584">
    <property type="entry name" value="NA(+)/H(+) ANTIPORTER SUBUNIT E1"/>
    <property type="match status" value="1"/>
</dbReference>
<feature type="transmembrane region" description="Helical" evidence="7">
    <location>
        <begin position="7"/>
        <end position="25"/>
    </location>
</feature>
<evidence type="ECO:0000256" key="7">
    <source>
        <dbReference type="SAM" id="Phobius"/>
    </source>
</evidence>
<protein>
    <submittedName>
        <fullName evidence="8">Multicomponent Na+:H+ antiporter subunit E</fullName>
    </submittedName>
</protein>
<evidence type="ECO:0000256" key="4">
    <source>
        <dbReference type="ARBA" id="ARBA00022692"/>
    </source>
</evidence>
<proteinExistence type="inferred from homology"/>
<dbReference type="GO" id="GO:0008324">
    <property type="term" value="F:monoatomic cation transmembrane transporter activity"/>
    <property type="evidence" value="ECO:0007669"/>
    <property type="project" value="InterPro"/>
</dbReference>
<evidence type="ECO:0000256" key="6">
    <source>
        <dbReference type="ARBA" id="ARBA00023136"/>
    </source>
</evidence>
<comment type="caution">
    <text evidence="8">The sequence shown here is derived from an EMBL/GenBank/DDBJ whole genome shotgun (WGS) entry which is preliminary data.</text>
</comment>
<evidence type="ECO:0000256" key="1">
    <source>
        <dbReference type="ARBA" id="ARBA00004651"/>
    </source>
</evidence>
<comment type="subcellular location">
    <subcellularLocation>
        <location evidence="1">Cell membrane</location>
        <topology evidence="1">Multi-pass membrane protein</topology>
    </subcellularLocation>
</comment>
<evidence type="ECO:0000256" key="2">
    <source>
        <dbReference type="ARBA" id="ARBA00006228"/>
    </source>
</evidence>
<evidence type="ECO:0000313" key="9">
    <source>
        <dbReference type="Proteomes" id="UP000545493"/>
    </source>
</evidence>